<sequence>MVVNNNDKKRRRIYAKDDNEEVKQQQVVLSNKLADDIMFEILSRLPAESLIRFRFVSKSWNNLIKKDHIFINMHLVRAQIQQQSNIMLKVHYTYRIYSLDYQNSWPLQKLNQRLFGGLSSYGFGYNCITNDYVVLELTCSFRHLKKNQFRSTVAIYSLRNNLWRRIRNIPYQAISHRSGQLVNASLHWVAYSKPPTIPNDMDVEDRVLIAFEISSEKIRELPLPDLVFHEDKDWAVNEFQGKLCIFRTTGNRMMLQYFDMWVMENYGVKESWTKVFNIQKPPLFFSRDVLCTTKLGRFYSNEIGTT</sequence>
<keyword evidence="3" id="KW-1185">Reference proteome</keyword>
<dbReference type="NCBIfam" id="TIGR01640">
    <property type="entry name" value="F_box_assoc_1"/>
    <property type="match status" value="1"/>
</dbReference>
<dbReference type="InterPro" id="IPR050796">
    <property type="entry name" value="SCF_F-box_component"/>
</dbReference>
<feature type="domain" description="F-box" evidence="1">
    <location>
        <begin position="27"/>
        <end position="73"/>
    </location>
</feature>
<accession>A0A2G5D7F0</accession>
<proteinExistence type="predicted"/>
<reference evidence="2 3" key="1">
    <citation type="submission" date="2017-09" db="EMBL/GenBank/DDBJ databases">
        <title>WGS assembly of Aquilegia coerulea Goldsmith.</title>
        <authorList>
            <person name="Hodges S."/>
            <person name="Kramer E."/>
            <person name="Nordborg M."/>
            <person name="Tomkins J."/>
            <person name="Borevitz J."/>
            <person name="Derieg N."/>
            <person name="Yan J."/>
            <person name="Mihaltcheva S."/>
            <person name="Hayes R.D."/>
            <person name="Rokhsar D."/>
        </authorList>
    </citation>
    <scope>NUCLEOTIDE SEQUENCE [LARGE SCALE GENOMIC DNA]</scope>
    <source>
        <strain evidence="3">cv. Goldsmith</strain>
    </source>
</reference>
<dbReference type="SUPFAM" id="SSF81383">
    <property type="entry name" value="F-box domain"/>
    <property type="match status" value="1"/>
</dbReference>
<dbReference type="InterPro" id="IPR006527">
    <property type="entry name" value="F-box-assoc_dom_typ1"/>
</dbReference>
<name>A0A2G5D7F0_AQUCA</name>
<dbReference type="CDD" id="cd22157">
    <property type="entry name" value="F-box_AtFBW1-like"/>
    <property type="match status" value="1"/>
</dbReference>
<organism evidence="2 3">
    <name type="scientific">Aquilegia coerulea</name>
    <name type="common">Rocky mountain columbine</name>
    <dbReference type="NCBI Taxonomy" id="218851"/>
    <lineage>
        <taxon>Eukaryota</taxon>
        <taxon>Viridiplantae</taxon>
        <taxon>Streptophyta</taxon>
        <taxon>Embryophyta</taxon>
        <taxon>Tracheophyta</taxon>
        <taxon>Spermatophyta</taxon>
        <taxon>Magnoliopsida</taxon>
        <taxon>Ranunculales</taxon>
        <taxon>Ranunculaceae</taxon>
        <taxon>Thalictroideae</taxon>
        <taxon>Aquilegia</taxon>
    </lineage>
</organism>
<dbReference type="InterPro" id="IPR017451">
    <property type="entry name" value="F-box-assoc_interact_dom"/>
</dbReference>
<dbReference type="InterPro" id="IPR036047">
    <property type="entry name" value="F-box-like_dom_sf"/>
</dbReference>
<dbReference type="AlphaFoldDB" id="A0A2G5D7F0"/>
<dbReference type="STRING" id="218851.A0A2G5D7F0"/>
<dbReference type="InParanoid" id="A0A2G5D7F0"/>
<dbReference type="Pfam" id="PF07734">
    <property type="entry name" value="FBA_1"/>
    <property type="match status" value="1"/>
</dbReference>
<dbReference type="OrthoDB" id="1867629at2759"/>
<dbReference type="Pfam" id="PF00646">
    <property type="entry name" value="F-box"/>
    <property type="match status" value="1"/>
</dbReference>
<evidence type="ECO:0000313" key="2">
    <source>
        <dbReference type="EMBL" id="PIA39127.1"/>
    </source>
</evidence>
<dbReference type="PANTHER" id="PTHR31672">
    <property type="entry name" value="BNACNNG10540D PROTEIN"/>
    <property type="match status" value="1"/>
</dbReference>
<protein>
    <recommendedName>
        <fullName evidence="1">F-box domain-containing protein</fullName>
    </recommendedName>
</protein>
<evidence type="ECO:0000313" key="3">
    <source>
        <dbReference type="Proteomes" id="UP000230069"/>
    </source>
</evidence>
<dbReference type="PANTHER" id="PTHR31672:SF13">
    <property type="entry name" value="F-BOX PROTEIN CPR30-LIKE"/>
    <property type="match status" value="1"/>
</dbReference>
<dbReference type="Proteomes" id="UP000230069">
    <property type="component" value="Unassembled WGS sequence"/>
</dbReference>
<dbReference type="PROSITE" id="PS50181">
    <property type="entry name" value="FBOX"/>
    <property type="match status" value="1"/>
</dbReference>
<dbReference type="InterPro" id="IPR001810">
    <property type="entry name" value="F-box_dom"/>
</dbReference>
<dbReference type="SMART" id="SM00256">
    <property type="entry name" value="FBOX"/>
    <property type="match status" value="1"/>
</dbReference>
<dbReference type="EMBL" id="KZ305044">
    <property type="protein sequence ID" value="PIA39127.1"/>
    <property type="molecule type" value="Genomic_DNA"/>
</dbReference>
<gene>
    <name evidence="2" type="ORF">AQUCO_02700365v1</name>
</gene>
<dbReference type="Gene3D" id="1.20.1280.50">
    <property type="match status" value="1"/>
</dbReference>
<dbReference type="FunCoup" id="A0A2G5D7F0">
    <property type="interactions" value="108"/>
</dbReference>
<evidence type="ECO:0000259" key="1">
    <source>
        <dbReference type="PROSITE" id="PS50181"/>
    </source>
</evidence>